<evidence type="ECO:0000313" key="3">
    <source>
        <dbReference type="Proteomes" id="UP000219642"/>
    </source>
</evidence>
<feature type="transmembrane region" description="Helical" evidence="1">
    <location>
        <begin position="6"/>
        <end position="27"/>
    </location>
</feature>
<name>A0ABX4IXL2_9ENTR</name>
<accession>A0ABX4IXL2</accession>
<evidence type="ECO:0000313" key="2">
    <source>
        <dbReference type="EMBL" id="PDO90374.1"/>
    </source>
</evidence>
<keyword evidence="1" id="KW-1133">Transmembrane helix</keyword>
<dbReference type="RefSeq" id="WP_097399613.1">
    <property type="nucleotide sequence ID" value="NZ_CP158850.1"/>
</dbReference>
<proteinExistence type="predicted"/>
<dbReference type="Proteomes" id="UP000219642">
    <property type="component" value="Unassembled WGS sequence"/>
</dbReference>
<dbReference type="EMBL" id="NITV01000001">
    <property type="protein sequence ID" value="PDO90374.1"/>
    <property type="molecule type" value="Genomic_DNA"/>
</dbReference>
<organism evidence="2 3">
    <name type="scientific">Kosakonia pseudosacchari</name>
    <dbReference type="NCBI Taxonomy" id="1646340"/>
    <lineage>
        <taxon>Bacteria</taxon>
        <taxon>Pseudomonadati</taxon>
        <taxon>Pseudomonadota</taxon>
        <taxon>Gammaproteobacteria</taxon>
        <taxon>Enterobacterales</taxon>
        <taxon>Enterobacteriaceae</taxon>
        <taxon>Kosakonia</taxon>
    </lineage>
</organism>
<reference evidence="2 3" key="1">
    <citation type="submission" date="2017-06" db="EMBL/GenBank/DDBJ databases">
        <title>Draft genome sequence of nitrogen-fixing Kosakonia pseudosacchari strain NN143 isolated from sugarcane roots.</title>
        <authorList>
            <person name="Li Y."/>
            <person name="Li S."/>
            <person name="Lin L."/>
            <person name="Wu X."/>
            <person name="Yang L."/>
            <person name="Li Y."/>
            <person name="An Q."/>
        </authorList>
    </citation>
    <scope>NUCLEOTIDE SEQUENCE [LARGE SCALE GENOMIC DNA]</scope>
    <source>
        <strain evidence="2 3">NN143</strain>
    </source>
</reference>
<keyword evidence="3" id="KW-1185">Reference proteome</keyword>
<keyword evidence="1" id="KW-0472">Membrane</keyword>
<sequence length="123" mass="14635">MSFLSYIMPKLAWFIPLCILLFVGYVVHKNRQRDAYDAYIKEHGVSLEAEISDVVYDKIQRINNYFVVIATVKYNYNGKNITSKRGLSFLVTDKEKIEPGKIIKIRVSRDMPERFYYEEYQNY</sequence>
<evidence type="ECO:0000256" key="1">
    <source>
        <dbReference type="SAM" id="Phobius"/>
    </source>
</evidence>
<keyword evidence="1" id="KW-0812">Transmembrane</keyword>
<gene>
    <name evidence="2" type="ORF">BK796_02075</name>
</gene>
<evidence type="ECO:0008006" key="4">
    <source>
        <dbReference type="Google" id="ProtNLM"/>
    </source>
</evidence>
<protein>
    <recommendedName>
        <fullName evidence="4">DUF3592 domain-containing protein</fullName>
    </recommendedName>
</protein>
<comment type="caution">
    <text evidence="2">The sequence shown here is derived from an EMBL/GenBank/DDBJ whole genome shotgun (WGS) entry which is preliminary data.</text>
</comment>